<keyword evidence="3" id="KW-1185">Reference proteome</keyword>
<organism evidence="2 3">
    <name type="scientific">Flavobacterium sandaracinum</name>
    <dbReference type="NCBI Taxonomy" id="2541733"/>
    <lineage>
        <taxon>Bacteria</taxon>
        <taxon>Pseudomonadati</taxon>
        <taxon>Bacteroidota</taxon>
        <taxon>Flavobacteriia</taxon>
        <taxon>Flavobacteriales</taxon>
        <taxon>Flavobacteriaceae</taxon>
        <taxon>Flavobacterium</taxon>
    </lineage>
</organism>
<evidence type="ECO:0000313" key="2">
    <source>
        <dbReference type="EMBL" id="TDE04756.1"/>
    </source>
</evidence>
<dbReference type="Gene3D" id="3.40.50.720">
    <property type="entry name" value="NAD(P)-binding Rossmann-like Domain"/>
    <property type="match status" value="1"/>
</dbReference>
<dbReference type="InterPro" id="IPR036291">
    <property type="entry name" value="NAD(P)-bd_dom_sf"/>
</dbReference>
<gene>
    <name evidence="2" type="ORF">E0F91_07615</name>
</gene>
<dbReference type="Pfam" id="PF01370">
    <property type="entry name" value="Epimerase"/>
    <property type="match status" value="1"/>
</dbReference>
<dbReference type="Proteomes" id="UP000294644">
    <property type="component" value="Unassembled WGS sequence"/>
</dbReference>
<evidence type="ECO:0000259" key="1">
    <source>
        <dbReference type="Pfam" id="PF01370"/>
    </source>
</evidence>
<comment type="caution">
    <text evidence="2">The sequence shown here is derived from an EMBL/GenBank/DDBJ whole genome shotgun (WGS) entry which is preliminary data.</text>
</comment>
<dbReference type="OrthoDB" id="329806at2"/>
<evidence type="ECO:0000313" key="3">
    <source>
        <dbReference type="Proteomes" id="UP000294644"/>
    </source>
</evidence>
<accession>A0A4R5CW92</accession>
<dbReference type="PANTHER" id="PTHR43245">
    <property type="entry name" value="BIFUNCTIONAL POLYMYXIN RESISTANCE PROTEIN ARNA"/>
    <property type="match status" value="1"/>
</dbReference>
<dbReference type="Gene3D" id="3.90.25.10">
    <property type="entry name" value="UDP-galactose 4-epimerase, domain 1"/>
    <property type="match status" value="1"/>
</dbReference>
<sequence length="305" mass="35147">MKIAIIGGKSFLGKQLFLRLLNSNKVESFHIFGSSIEDKLLEYESVTFHQYIYPKSTLNYKLLSTLDAIYFCSATGVQSNIVVTEEIIYGLNTFEPIKVAIELEKNNFKGKFITFGSYFEIGSNTIEKKFSESEVVFSKGNVPNHYCNSKRMLSRFISGHLHKIQWFHFILPTIYGPTENPIRLIPYLINSILINEPIKVTSGTQLRQYIHIEDVIDLITKILHDISEGNIYNVAPNNSISIKELIETIFETMSYNDENVSIISRVDENMKYLSLDTTKTQKVFNWEPKINLIQGIKTYLKNDKR</sequence>
<dbReference type="EMBL" id="SMFN01000007">
    <property type="protein sequence ID" value="TDE04756.1"/>
    <property type="molecule type" value="Genomic_DNA"/>
</dbReference>
<dbReference type="InterPro" id="IPR050177">
    <property type="entry name" value="Lipid_A_modif_metabolic_enz"/>
</dbReference>
<dbReference type="SUPFAM" id="SSF51735">
    <property type="entry name" value="NAD(P)-binding Rossmann-fold domains"/>
    <property type="match status" value="1"/>
</dbReference>
<dbReference type="RefSeq" id="WP_132065699.1">
    <property type="nucleotide sequence ID" value="NZ_SMFN01000007.1"/>
</dbReference>
<dbReference type="AlphaFoldDB" id="A0A4R5CW92"/>
<name>A0A4R5CW92_9FLAO</name>
<dbReference type="InterPro" id="IPR001509">
    <property type="entry name" value="Epimerase_deHydtase"/>
</dbReference>
<feature type="domain" description="NAD-dependent epimerase/dehydratase" evidence="1">
    <location>
        <begin position="3"/>
        <end position="235"/>
    </location>
</feature>
<protein>
    <submittedName>
        <fullName evidence="2">NAD(P)-dependent oxidoreductase</fullName>
    </submittedName>
</protein>
<proteinExistence type="predicted"/>
<reference evidence="2 3" key="1">
    <citation type="submission" date="2019-03" db="EMBL/GenBank/DDBJ databases">
        <title>Flavobacterium LB-D12 sp. nov., isolated from arctic soil.</title>
        <authorList>
            <person name="Chaudhary D.K."/>
        </authorList>
    </citation>
    <scope>NUCLEOTIDE SEQUENCE [LARGE SCALE GENOMIC DNA]</scope>
    <source>
        <strain evidence="2 3">LB-D12</strain>
    </source>
</reference>
<dbReference type="PANTHER" id="PTHR43245:SF13">
    <property type="entry name" value="UDP-D-APIOSE_UDP-D-XYLOSE SYNTHASE 2"/>
    <property type="match status" value="1"/>
</dbReference>